<name>A0A559MCT8_9HELO</name>
<dbReference type="InterPro" id="IPR005804">
    <property type="entry name" value="FA_desaturase_dom"/>
</dbReference>
<feature type="transmembrane region" description="Helical" evidence="1">
    <location>
        <begin position="127"/>
        <end position="147"/>
    </location>
</feature>
<dbReference type="PANTHER" id="PTHR36459">
    <property type="entry name" value="ORF"/>
    <property type="match status" value="1"/>
</dbReference>
<evidence type="ECO:0000259" key="2">
    <source>
        <dbReference type="Pfam" id="PF00487"/>
    </source>
</evidence>
<proteinExistence type="predicted"/>
<feature type="transmembrane region" description="Helical" evidence="1">
    <location>
        <begin position="268"/>
        <end position="289"/>
    </location>
</feature>
<keyword evidence="1" id="KW-0472">Membrane</keyword>
<feature type="transmembrane region" description="Helical" evidence="1">
    <location>
        <begin position="100"/>
        <end position="121"/>
    </location>
</feature>
<gene>
    <name evidence="3" type="ORF">LAWI1_G002348</name>
</gene>
<sequence>MSDLKGPDSAFFTVSDGIVLDELYRDINDHEASKGQKQPQLALDRLSGLADPKHPDFQPTVFCAWDAEEPKKKSSRTLRESILQLYTDWARTVVRHETDVVFLTHIILYFVTAVPSALYLFHDFHLLHGIAHLLLIIWYSGAFTLMMHNHIHNNGVLSKPYAVFDWTFPYILEPLMGHTWDSYYYHHVKAHHVEGNGPDDLSSTIRYQRDSVVAFLQYELRFLLLCWVDLPLYFISKRKYNLAARVFCSEISSYTAMVLLARWNFKPTLFVLILPFVVLRFGLMIGNWGQHALVDEVEPDSDFRSSITLIDVPSNRFCFNDGYHTSHHLNPRRHWRDHPRAFLKAKERYADEGALVFQNIDYLEITFRCLTKNYMHLAKQLVPIGKQIGMSQVELAEMLKTKTRRFSEEEIAAKFAKFEVEEIKKRTEEKRVQ</sequence>
<reference evidence="3 4" key="1">
    <citation type="submission" date="2018-05" db="EMBL/GenBank/DDBJ databases">
        <title>Genome sequencing and assembly of the regulated plant pathogen Lachnellula willkommii and related sister species for the development of diagnostic species identification markers.</title>
        <authorList>
            <person name="Giroux E."/>
            <person name="Bilodeau G."/>
        </authorList>
    </citation>
    <scope>NUCLEOTIDE SEQUENCE [LARGE SCALE GENOMIC DNA]</scope>
    <source>
        <strain evidence="3 4">CBS 172.35</strain>
    </source>
</reference>
<dbReference type="EMBL" id="QGML01000750">
    <property type="protein sequence ID" value="TVY90780.1"/>
    <property type="molecule type" value="Genomic_DNA"/>
</dbReference>
<dbReference type="Pfam" id="PF00487">
    <property type="entry name" value="FA_desaturase"/>
    <property type="match status" value="1"/>
</dbReference>
<organism evidence="3 4">
    <name type="scientific">Lachnellula willkommii</name>
    <dbReference type="NCBI Taxonomy" id="215461"/>
    <lineage>
        <taxon>Eukaryota</taxon>
        <taxon>Fungi</taxon>
        <taxon>Dikarya</taxon>
        <taxon>Ascomycota</taxon>
        <taxon>Pezizomycotina</taxon>
        <taxon>Leotiomycetes</taxon>
        <taxon>Helotiales</taxon>
        <taxon>Lachnaceae</taxon>
        <taxon>Lachnellula</taxon>
    </lineage>
</organism>
<protein>
    <recommendedName>
        <fullName evidence="2">Fatty acid desaturase domain-containing protein</fullName>
    </recommendedName>
</protein>
<evidence type="ECO:0000313" key="3">
    <source>
        <dbReference type="EMBL" id="TVY90780.1"/>
    </source>
</evidence>
<accession>A0A559MCT8</accession>
<evidence type="ECO:0000256" key="1">
    <source>
        <dbReference type="SAM" id="Phobius"/>
    </source>
</evidence>
<dbReference type="AlphaFoldDB" id="A0A559MCT8"/>
<keyword evidence="1" id="KW-1133">Transmembrane helix</keyword>
<evidence type="ECO:0000313" key="4">
    <source>
        <dbReference type="Proteomes" id="UP000315522"/>
    </source>
</evidence>
<comment type="caution">
    <text evidence="3">The sequence shown here is derived from an EMBL/GenBank/DDBJ whole genome shotgun (WGS) entry which is preliminary data.</text>
</comment>
<dbReference type="GO" id="GO:0006629">
    <property type="term" value="P:lipid metabolic process"/>
    <property type="evidence" value="ECO:0007669"/>
    <property type="project" value="InterPro"/>
</dbReference>
<feature type="domain" description="Fatty acid desaturase" evidence="2">
    <location>
        <begin position="129"/>
        <end position="357"/>
    </location>
</feature>
<dbReference type="PANTHER" id="PTHR36459:SF1">
    <property type="entry name" value="FATTY ACID DESATURASE DOMAIN-CONTAINING PROTEIN-RELATED"/>
    <property type="match status" value="1"/>
</dbReference>
<keyword evidence="4" id="KW-1185">Reference proteome</keyword>
<keyword evidence="1" id="KW-0812">Transmembrane</keyword>
<dbReference type="Proteomes" id="UP000315522">
    <property type="component" value="Unassembled WGS sequence"/>
</dbReference>